<reference evidence="2" key="1">
    <citation type="submission" date="2012-04" db="EMBL/GenBank/DDBJ databases">
        <title>The Genome Sequence of Loa loa.</title>
        <authorList>
            <consortium name="The Broad Institute Genome Sequencing Platform"/>
            <consortium name="Broad Institute Genome Sequencing Center for Infectious Disease"/>
            <person name="Nutman T.B."/>
            <person name="Fink D.L."/>
            <person name="Russ C."/>
            <person name="Young S."/>
            <person name="Zeng Q."/>
            <person name="Gargeya S."/>
            <person name="Alvarado L."/>
            <person name="Berlin A."/>
            <person name="Chapman S.B."/>
            <person name="Chen Z."/>
            <person name="Freedman E."/>
            <person name="Gellesch M."/>
            <person name="Goldberg J."/>
            <person name="Griggs A."/>
            <person name="Gujja S."/>
            <person name="Heilman E.R."/>
            <person name="Heiman D."/>
            <person name="Howarth C."/>
            <person name="Mehta T."/>
            <person name="Neiman D."/>
            <person name="Pearson M."/>
            <person name="Roberts A."/>
            <person name="Saif S."/>
            <person name="Shea T."/>
            <person name="Shenoy N."/>
            <person name="Sisk P."/>
            <person name="Stolte C."/>
            <person name="Sykes S."/>
            <person name="White J."/>
            <person name="Yandava C."/>
            <person name="Haas B."/>
            <person name="Henn M.R."/>
            <person name="Nusbaum C."/>
            <person name="Birren B."/>
        </authorList>
    </citation>
    <scope>NUCLEOTIDE SEQUENCE [LARGE SCALE GENOMIC DNA]</scope>
</reference>
<organism evidence="2">
    <name type="scientific">Loa loa</name>
    <name type="common">Eye worm</name>
    <name type="synonym">Filaria loa</name>
    <dbReference type="NCBI Taxonomy" id="7209"/>
    <lineage>
        <taxon>Eukaryota</taxon>
        <taxon>Metazoa</taxon>
        <taxon>Ecdysozoa</taxon>
        <taxon>Nematoda</taxon>
        <taxon>Chromadorea</taxon>
        <taxon>Rhabditida</taxon>
        <taxon>Spirurina</taxon>
        <taxon>Spiruromorpha</taxon>
        <taxon>Filarioidea</taxon>
        <taxon>Onchocercidae</taxon>
        <taxon>Loa</taxon>
    </lineage>
</organism>
<name>A0A1S0TEG9_LOALO</name>
<dbReference type="InParanoid" id="A0A1S0TEG9"/>
<proteinExistence type="predicted"/>
<protein>
    <submittedName>
        <fullName evidence="2">Uncharacterized protein</fullName>
    </submittedName>
</protein>
<dbReference type="CTD" id="9953468"/>
<gene>
    <name evidence="2" type="ORF">LOAG_15973</name>
</gene>
<dbReference type="KEGG" id="loa:LOAG_15973"/>
<evidence type="ECO:0000256" key="1">
    <source>
        <dbReference type="SAM" id="MobiDB-lite"/>
    </source>
</evidence>
<dbReference type="AlphaFoldDB" id="A0A1S0TEG9"/>
<feature type="region of interest" description="Disordered" evidence="1">
    <location>
        <begin position="29"/>
        <end position="49"/>
    </location>
</feature>
<dbReference type="RefSeq" id="XP_003151510.1">
    <property type="nucleotide sequence ID" value="XM_003151462.1"/>
</dbReference>
<dbReference type="GeneID" id="9953468"/>
<accession>A0A1S0TEG9</accession>
<sequence length="49" mass="5631">MGQPSLVLYTIKEVKDGDIKHRKLLKAKSTKNMPIEQKDTKEKIRSAFS</sequence>
<evidence type="ECO:0000313" key="2">
    <source>
        <dbReference type="EMBL" id="EFO12560.1"/>
    </source>
</evidence>
<feature type="compositionally biased region" description="Basic and acidic residues" evidence="1">
    <location>
        <begin position="36"/>
        <end position="49"/>
    </location>
</feature>
<dbReference type="EMBL" id="JH715458">
    <property type="protein sequence ID" value="EFO12560.1"/>
    <property type="molecule type" value="Genomic_DNA"/>
</dbReference>